<dbReference type="PANTHER" id="PTHR37813">
    <property type="entry name" value="FELS-2 PROPHAGE PROTEIN"/>
    <property type="match status" value="1"/>
</dbReference>
<accession>A0A0F9L6F2</accession>
<dbReference type="AlphaFoldDB" id="A0A0F9L6F2"/>
<reference evidence="3" key="1">
    <citation type="journal article" date="2015" name="Nature">
        <title>Complex archaea that bridge the gap between prokaryotes and eukaryotes.</title>
        <authorList>
            <person name="Spang A."/>
            <person name="Saw J.H."/>
            <person name="Jorgensen S.L."/>
            <person name="Zaremba-Niedzwiedzka K."/>
            <person name="Martijn J."/>
            <person name="Lind A.E."/>
            <person name="van Eijk R."/>
            <person name="Schleper C."/>
            <person name="Guy L."/>
            <person name="Ettema T.J."/>
        </authorList>
    </citation>
    <scope>NUCLEOTIDE SEQUENCE</scope>
</reference>
<protein>
    <recommendedName>
        <fullName evidence="2">Phage tail tape measure protein domain-containing protein</fullName>
    </recommendedName>
</protein>
<dbReference type="EMBL" id="LAZR01007796">
    <property type="protein sequence ID" value="KKM82881.1"/>
    <property type="molecule type" value="Genomic_DNA"/>
</dbReference>
<dbReference type="Pfam" id="PF10145">
    <property type="entry name" value="PhageMin_Tail"/>
    <property type="match status" value="1"/>
</dbReference>
<gene>
    <name evidence="3" type="ORF">LCGC14_1315020</name>
</gene>
<keyword evidence="1" id="KW-1188">Viral release from host cell</keyword>
<organism evidence="3">
    <name type="scientific">marine sediment metagenome</name>
    <dbReference type="NCBI Taxonomy" id="412755"/>
    <lineage>
        <taxon>unclassified sequences</taxon>
        <taxon>metagenomes</taxon>
        <taxon>ecological metagenomes</taxon>
    </lineage>
</organism>
<evidence type="ECO:0000259" key="2">
    <source>
        <dbReference type="Pfam" id="PF10145"/>
    </source>
</evidence>
<feature type="domain" description="Phage tail tape measure protein" evidence="2">
    <location>
        <begin position="119"/>
        <end position="294"/>
    </location>
</feature>
<name>A0A0F9L6F2_9ZZZZ</name>
<dbReference type="InterPro" id="IPR010090">
    <property type="entry name" value="Phage_tape_meas"/>
</dbReference>
<evidence type="ECO:0000313" key="3">
    <source>
        <dbReference type="EMBL" id="KKM82881.1"/>
    </source>
</evidence>
<evidence type="ECO:0000256" key="1">
    <source>
        <dbReference type="ARBA" id="ARBA00022612"/>
    </source>
</evidence>
<sequence>MSINVGDGIVKLIADPSGVDRELAQMGRKGTRAGKQVTAGLKPVSAGLSNIKNLAIGVGLVFGAWQAIRILKNTAKAAIEFGKQFANVATLINTQTPIGVKQLKILKQQIFDLRPELGSATELTKGLYQALSAGAAPAGAVRLVGEAALFAKAGLTDTLTAVDLMTTILNAYGKSAEDAAAVSATLFKTIELGKTTGQELAGALGRVIPVAASLNVSLPELNSALATMTKSGLSTAEAVTSLRAILKTFISPESAKRFDELGISAATLRDMITKDGLNAALQELGKRLGGSTAKTAELFREQEAQVGVFTLLGAGADEYKRILDELIVAEKEATATTIAADKQFDTLDERFKAIGVTIQKEFIIAFENMLPAIEGVLTSFGATGVSGENLRIILNAIAWSVLALTQAFLFWKGTIEAFLLSLERMHLATLEFQKRAFGLIGVVGNLDKRIAAARDTVDSLTNAMQTDLEQVGKLEAKLVELGQDLKFVAEVAPRAAGGIDKIGDAAGRAAEPLELFIVRLKQIPTLLREGESLVEPFIAKIEELGEIPTLLRPGEALEEQAEKGTTALQKLRDLGGQALQDLTGAFQQAVQAWILGGGSIGEAMKRAAAGVLAGVAAQAAVLAIFELAKGFAALFFNPAEAASHFKAAALFSATAVAAGAAAKAIAPPGRAATVTGGRGEARGVITAGGEEEEAGPLIVERRLAMGGLITRPTLAMLGEHAPAIKELVVPLLQGGGGVGGSAADRDSGAVGTTIQIFIEGMISPDVLDDVIQQISERVEGSDVRLSSTSSLRVISRS</sequence>
<comment type="caution">
    <text evidence="3">The sequence shown here is derived from an EMBL/GenBank/DDBJ whole genome shotgun (WGS) entry which is preliminary data.</text>
</comment>
<dbReference type="NCBIfam" id="TIGR01760">
    <property type="entry name" value="tape_meas_TP901"/>
    <property type="match status" value="1"/>
</dbReference>
<dbReference type="PANTHER" id="PTHR37813:SF1">
    <property type="entry name" value="FELS-2 PROPHAGE PROTEIN"/>
    <property type="match status" value="1"/>
</dbReference>
<proteinExistence type="predicted"/>